<evidence type="ECO:0000313" key="13">
    <source>
        <dbReference type="EMBL" id="OVF08127.1"/>
    </source>
</evidence>
<feature type="region of interest" description="Disordered" evidence="11">
    <location>
        <begin position="87"/>
        <end position="117"/>
    </location>
</feature>
<keyword evidence="6" id="KW-0862">Zinc</keyword>
<evidence type="ECO:0000313" key="14">
    <source>
        <dbReference type="Proteomes" id="UP000195602"/>
    </source>
</evidence>
<dbReference type="InterPro" id="IPR009061">
    <property type="entry name" value="DNA-bd_dom_put_sf"/>
</dbReference>
<dbReference type="InterPro" id="IPR037129">
    <property type="entry name" value="XPA_sf"/>
</dbReference>
<dbReference type="EMBL" id="LYUB02000009">
    <property type="protein sequence ID" value="OVF08127.1"/>
    <property type="molecule type" value="Genomic_DNA"/>
</dbReference>
<dbReference type="InterPro" id="IPR022656">
    <property type="entry name" value="XPA_C"/>
</dbReference>
<dbReference type="CDD" id="cd21077">
    <property type="entry name" value="DBD_Rad14"/>
    <property type="match status" value="1"/>
</dbReference>
<evidence type="ECO:0000256" key="1">
    <source>
        <dbReference type="ARBA" id="ARBA00004123"/>
    </source>
</evidence>
<keyword evidence="10" id="KW-0175">Coiled coil</keyword>
<comment type="subcellular location">
    <subcellularLocation>
        <location evidence="1">Nucleus</location>
    </subcellularLocation>
</comment>
<dbReference type="InterPro" id="IPR000465">
    <property type="entry name" value="XPA/RAD14"/>
</dbReference>
<feature type="compositionally biased region" description="Basic and acidic residues" evidence="11">
    <location>
        <begin position="87"/>
        <end position="100"/>
    </location>
</feature>
<dbReference type="GO" id="GO:0006284">
    <property type="term" value="P:base-excision repair"/>
    <property type="evidence" value="ECO:0007669"/>
    <property type="project" value="TreeGrafter"/>
</dbReference>
<sequence length="364" mass="42965">MNRGLSEEQRRRIDENRKKALERLKLRRGASPIVAQEKPDVSLLKEKVASSVAAQPAPKDIPILPRVELTAEQKKRIDQNRQRALELQKERQKNRRDASRPEAAIPVTEQERKRFKNERPSIQKKDYIEYDFSTMKDSKGGFLDDNDKFGLQGPEEESQTLKDWKEKQKQDHIVKDLAPPLDLANAPKCFECGSLEIDPNLFTNFGARVCRRCMREKQDKYALLTKTECREDYLLTDPELRDTSLLKRIEKPNPHGFSRMQLFLRYQVEEVAWKKWGSSEGLDAEWEKRERVRLERKEKRYREKMKEMRKKTRAEEYTRKLRNGESLGERHEHSWSAPLAVGDNEKMVRRRCIDCGIETEEIII</sequence>
<feature type="coiled-coil region" evidence="10">
    <location>
        <begin position="284"/>
        <end position="314"/>
    </location>
</feature>
<reference evidence="13 14" key="1">
    <citation type="submission" date="2017-04" db="EMBL/GenBank/DDBJ databases">
        <title>Draft genome of the yeast Clavispora lusitaniae type strain CBS 6936.</title>
        <authorList>
            <person name="Durrens P."/>
            <person name="Klopp C."/>
            <person name="Biteau N."/>
            <person name="Fitton-Ouhabi V."/>
            <person name="Dementhon K."/>
            <person name="Accoceberry I."/>
            <person name="Sherman D.J."/>
            <person name="Noel T."/>
        </authorList>
    </citation>
    <scope>NUCLEOTIDE SEQUENCE [LARGE SCALE GENOMIC DNA]</scope>
    <source>
        <strain evidence="13 14">CBS 6936</strain>
    </source>
</reference>
<dbReference type="GO" id="GO:0003684">
    <property type="term" value="F:damaged DNA binding"/>
    <property type="evidence" value="ECO:0007669"/>
    <property type="project" value="InterPro"/>
</dbReference>
<evidence type="ECO:0000256" key="8">
    <source>
        <dbReference type="ARBA" id="ARBA00023204"/>
    </source>
</evidence>
<dbReference type="PANTHER" id="PTHR10142:SF0">
    <property type="entry name" value="DNA REPAIR PROTEIN COMPLEMENTING XP-A CELLS"/>
    <property type="match status" value="1"/>
</dbReference>
<dbReference type="GO" id="GO:0000715">
    <property type="term" value="P:nucleotide-excision repair, DNA damage recognition"/>
    <property type="evidence" value="ECO:0007669"/>
    <property type="project" value="TreeGrafter"/>
</dbReference>
<evidence type="ECO:0000256" key="3">
    <source>
        <dbReference type="ARBA" id="ARBA00022723"/>
    </source>
</evidence>
<evidence type="ECO:0000256" key="2">
    <source>
        <dbReference type="ARBA" id="ARBA00005548"/>
    </source>
</evidence>
<dbReference type="NCBIfam" id="TIGR00598">
    <property type="entry name" value="rad14"/>
    <property type="match status" value="1"/>
</dbReference>
<keyword evidence="8" id="KW-0234">DNA repair</keyword>
<dbReference type="AlphaFoldDB" id="A0AA91PZP0"/>
<proteinExistence type="inferred from homology"/>
<evidence type="ECO:0000256" key="10">
    <source>
        <dbReference type="SAM" id="Coils"/>
    </source>
</evidence>
<dbReference type="Pfam" id="PF01286">
    <property type="entry name" value="XPA_N"/>
    <property type="match status" value="1"/>
</dbReference>
<dbReference type="KEGG" id="clus:A9F13_09g00473"/>
<organism evidence="13 14">
    <name type="scientific">Clavispora lusitaniae</name>
    <name type="common">Candida lusitaniae</name>
    <dbReference type="NCBI Taxonomy" id="36911"/>
    <lineage>
        <taxon>Eukaryota</taxon>
        <taxon>Fungi</taxon>
        <taxon>Dikarya</taxon>
        <taxon>Ascomycota</taxon>
        <taxon>Saccharomycotina</taxon>
        <taxon>Pichiomycetes</taxon>
        <taxon>Metschnikowiaceae</taxon>
        <taxon>Clavispora</taxon>
    </lineage>
</organism>
<keyword evidence="3" id="KW-0479">Metal-binding</keyword>
<keyword evidence="9" id="KW-0539">Nucleus</keyword>
<evidence type="ECO:0000256" key="11">
    <source>
        <dbReference type="SAM" id="MobiDB-lite"/>
    </source>
</evidence>
<dbReference type="Proteomes" id="UP000195602">
    <property type="component" value="Unassembled WGS sequence"/>
</dbReference>
<keyword evidence="7" id="KW-0238">DNA-binding</keyword>
<evidence type="ECO:0000256" key="9">
    <source>
        <dbReference type="ARBA" id="ARBA00023242"/>
    </source>
</evidence>
<dbReference type="GO" id="GO:0000110">
    <property type="term" value="C:nucleotide-excision repair factor 1 complex"/>
    <property type="evidence" value="ECO:0007669"/>
    <property type="project" value="TreeGrafter"/>
</dbReference>
<name>A0AA91PZP0_CLALS</name>
<dbReference type="InterPro" id="IPR022652">
    <property type="entry name" value="Znf_XPA_CS"/>
</dbReference>
<evidence type="ECO:0000259" key="12">
    <source>
        <dbReference type="Pfam" id="PF05181"/>
    </source>
</evidence>
<evidence type="ECO:0000256" key="4">
    <source>
        <dbReference type="ARBA" id="ARBA00022763"/>
    </source>
</evidence>
<evidence type="ECO:0000256" key="7">
    <source>
        <dbReference type="ARBA" id="ARBA00023125"/>
    </source>
</evidence>
<dbReference type="Pfam" id="PF05181">
    <property type="entry name" value="XPA_C"/>
    <property type="match status" value="1"/>
</dbReference>
<keyword evidence="5" id="KW-0863">Zinc-finger</keyword>
<evidence type="ECO:0000256" key="6">
    <source>
        <dbReference type="ARBA" id="ARBA00022833"/>
    </source>
</evidence>
<keyword evidence="4" id="KW-0227">DNA damage</keyword>
<protein>
    <submittedName>
        <fullName evidence="13">DNA repair protein</fullName>
    </submittedName>
</protein>
<dbReference type="GO" id="GO:0008270">
    <property type="term" value="F:zinc ion binding"/>
    <property type="evidence" value="ECO:0007669"/>
    <property type="project" value="UniProtKB-KW"/>
</dbReference>
<comment type="similarity">
    <text evidence="2">Belongs to the XPA family.</text>
</comment>
<evidence type="ECO:0000256" key="5">
    <source>
        <dbReference type="ARBA" id="ARBA00022771"/>
    </source>
</evidence>
<comment type="caution">
    <text evidence="13">The sequence shown here is derived from an EMBL/GenBank/DDBJ whole genome shotgun (WGS) entry which is preliminary data.</text>
</comment>
<dbReference type="SUPFAM" id="SSF46955">
    <property type="entry name" value="Putative DNA-binding domain"/>
    <property type="match status" value="1"/>
</dbReference>
<dbReference type="PANTHER" id="PTHR10142">
    <property type="entry name" value="DNA REPAIR PROTEIN COMPLEMENTING XP-A CELLS"/>
    <property type="match status" value="1"/>
</dbReference>
<gene>
    <name evidence="13" type="ORF">A9F13_09g00473</name>
</gene>
<dbReference type="GO" id="GO:1901255">
    <property type="term" value="P:nucleotide-excision repair involved in interstrand cross-link repair"/>
    <property type="evidence" value="ECO:0007669"/>
    <property type="project" value="TreeGrafter"/>
</dbReference>
<accession>A0AA91PZP0</accession>
<dbReference type="GO" id="GO:0070914">
    <property type="term" value="P:UV-damage excision repair"/>
    <property type="evidence" value="ECO:0007669"/>
    <property type="project" value="TreeGrafter"/>
</dbReference>
<dbReference type="Gene3D" id="3.90.530.10">
    <property type="entry name" value="XPA C-terminal domain"/>
    <property type="match status" value="1"/>
</dbReference>
<feature type="domain" description="XPA C-terminal" evidence="12">
    <location>
        <begin position="220"/>
        <end position="268"/>
    </location>
</feature>